<dbReference type="InterPro" id="IPR006311">
    <property type="entry name" value="TAT_signal"/>
</dbReference>
<dbReference type="NCBIfam" id="TIGR00357">
    <property type="entry name" value="peptide-methionine (R)-S-oxide reductase MsrB"/>
    <property type="match status" value="1"/>
</dbReference>
<evidence type="ECO:0000256" key="3">
    <source>
        <dbReference type="ARBA" id="ARBA00048488"/>
    </source>
</evidence>
<dbReference type="PATRIC" id="fig|1549858.7.peg.2546"/>
<gene>
    <name evidence="5" type="ORF">SR41_09510</name>
</gene>
<evidence type="ECO:0000259" key="4">
    <source>
        <dbReference type="PROSITE" id="PS51790"/>
    </source>
</evidence>
<comment type="caution">
    <text evidence="5">The sequence shown here is derived from an EMBL/GenBank/DDBJ whole genome shotgun (WGS) entry which is preliminary data.</text>
</comment>
<dbReference type="GO" id="GO:0006979">
    <property type="term" value="P:response to oxidative stress"/>
    <property type="evidence" value="ECO:0007669"/>
    <property type="project" value="InterPro"/>
</dbReference>
<organism evidence="5 6">
    <name type="scientific">Sphingomonas melonis</name>
    <dbReference type="NCBI Taxonomy" id="152682"/>
    <lineage>
        <taxon>Bacteria</taxon>
        <taxon>Pseudomonadati</taxon>
        <taxon>Pseudomonadota</taxon>
        <taxon>Alphaproteobacteria</taxon>
        <taxon>Sphingomonadales</taxon>
        <taxon>Sphingomonadaceae</taxon>
        <taxon>Sphingomonas</taxon>
    </lineage>
</organism>
<accession>A0A0D1KUJ7</accession>
<evidence type="ECO:0000256" key="1">
    <source>
        <dbReference type="ARBA" id="ARBA00012499"/>
    </source>
</evidence>
<sequence length="179" mass="19292">MGGDETGPTPSYILIMTDQPSRRSLLSLAATGAVGAFLWGCRNAPAAAAERYPVEMSDAAWRKKLGDAAWTVLRHEGTERPYSSPLNGEHRTGTFACKGCAQPLFSSKTKFESGTGWPSFYAPLKGAVGTRSDRSLMMERVEVHCSRCGGHLGHVFDDGPKPTGKRYCMNGVAMTFRAG</sequence>
<protein>
    <recommendedName>
        <fullName evidence="1">peptide-methionine (R)-S-oxide reductase</fullName>
        <ecNumber evidence="1">1.8.4.12</ecNumber>
    </recommendedName>
</protein>
<comment type="catalytic activity">
    <reaction evidence="3">
        <text>L-methionyl-[protein] + [thioredoxin]-disulfide + H2O = L-methionyl-(R)-S-oxide-[protein] + [thioredoxin]-dithiol</text>
        <dbReference type="Rhea" id="RHEA:24164"/>
        <dbReference type="Rhea" id="RHEA-COMP:10698"/>
        <dbReference type="Rhea" id="RHEA-COMP:10700"/>
        <dbReference type="Rhea" id="RHEA-COMP:12313"/>
        <dbReference type="Rhea" id="RHEA-COMP:12314"/>
        <dbReference type="ChEBI" id="CHEBI:15377"/>
        <dbReference type="ChEBI" id="CHEBI:16044"/>
        <dbReference type="ChEBI" id="CHEBI:29950"/>
        <dbReference type="ChEBI" id="CHEBI:45764"/>
        <dbReference type="ChEBI" id="CHEBI:50058"/>
        <dbReference type="EC" id="1.8.4.12"/>
    </reaction>
</comment>
<dbReference type="Pfam" id="PF01641">
    <property type="entry name" value="SelR"/>
    <property type="match status" value="1"/>
</dbReference>
<dbReference type="InterPro" id="IPR011057">
    <property type="entry name" value="Mss4-like_sf"/>
</dbReference>
<dbReference type="PROSITE" id="PS51790">
    <property type="entry name" value="MSRB"/>
    <property type="match status" value="1"/>
</dbReference>
<dbReference type="PANTHER" id="PTHR10173:SF57">
    <property type="entry name" value="PEPTIDE-METHIONINE (R)-S-OXIDE REDUCTASE"/>
    <property type="match status" value="1"/>
</dbReference>
<dbReference type="SUPFAM" id="SSF51316">
    <property type="entry name" value="Mss4-like"/>
    <property type="match status" value="1"/>
</dbReference>
<dbReference type="EMBL" id="JXTP01000036">
    <property type="protein sequence ID" value="KIU28044.1"/>
    <property type="molecule type" value="Genomic_DNA"/>
</dbReference>
<keyword evidence="2" id="KW-0560">Oxidoreductase</keyword>
<dbReference type="GO" id="GO:0033743">
    <property type="term" value="F:peptide-methionine (R)-S-oxide reductase activity"/>
    <property type="evidence" value="ECO:0007669"/>
    <property type="project" value="UniProtKB-EC"/>
</dbReference>
<dbReference type="InterPro" id="IPR028427">
    <property type="entry name" value="Met_Sox_Rdtase_MsrB"/>
</dbReference>
<evidence type="ECO:0000256" key="2">
    <source>
        <dbReference type="ARBA" id="ARBA00023002"/>
    </source>
</evidence>
<evidence type="ECO:0000313" key="5">
    <source>
        <dbReference type="EMBL" id="KIU28044.1"/>
    </source>
</evidence>
<feature type="domain" description="MsrB" evidence="4">
    <location>
        <begin position="58"/>
        <end position="179"/>
    </location>
</feature>
<dbReference type="Gene3D" id="2.170.150.20">
    <property type="entry name" value="Peptide methionine sulfoxide reductase"/>
    <property type="match status" value="1"/>
</dbReference>
<dbReference type="EC" id="1.8.4.12" evidence="1"/>
<dbReference type="GO" id="GO:0030091">
    <property type="term" value="P:protein repair"/>
    <property type="evidence" value="ECO:0007669"/>
    <property type="project" value="InterPro"/>
</dbReference>
<dbReference type="Proteomes" id="UP000033203">
    <property type="component" value="Unassembled WGS sequence"/>
</dbReference>
<dbReference type="PANTHER" id="PTHR10173">
    <property type="entry name" value="METHIONINE SULFOXIDE REDUCTASE"/>
    <property type="match status" value="1"/>
</dbReference>
<dbReference type="AlphaFoldDB" id="A0A0D1KUJ7"/>
<name>A0A0D1KUJ7_9SPHN</name>
<dbReference type="InterPro" id="IPR002579">
    <property type="entry name" value="Met_Sox_Rdtase_MsrB_dom"/>
</dbReference>
<proteinExistence type="predicted"/>
<dbReference type="GO" id="GO:0005737">
    <property type="term" value="C:cytoplasm"/>
    <property type="evidence" value="ECO:0007669"/>
    <property type="project" value="TreeGrafter"/>
</dbReference>
<dbReference type="PROSITE" id="PS51318">
    <property type="entry name" value="TAT"/>
    <property type="match status" value="1"/>
</dbReference>
<evidence type="ECO:0000313" key="6">
    <source>
        <dbReference type="Proteomes" id="UP000033203"/>
    </source>
</evidence>
<reference evidence="5 6" key="1">
    <citation type="submission" date="2015-01" db="EMBL/GenBank/DDBJ databases">
        <title>Genome of Sphingomonas taxi strain 30a.</title>
        <authorList>
            <person name="Eevers N."/>
            <person name="Van Hamme J."/>
            <person name="Bottos E."/>
            <person name="Weyens N."/>
            <person name="Vangronsveld J."/>
        </authorList>
    </citation>
    <scope>NUCLEOTIDE SEQUENCE [LARGE SCALE GENOMIC DNA]</scope>
    <source>
        <strain evidence="5 6">30a</strain>
    </source>
</reference>